<evidence type="ECO:0000256" key="1">
    <source>
        <dbReference type="SAM" id="Phobius"/>
    </source>
</evidence>
<feature type="transmembrane region" description="Helical" evidence="1">
    <location>
        <begin position="12"/>
        <end position="30"/>
    </location>
</feature>
<keyword evidence="1" id="KW-0812">Transmembrane</keyword>
<dbReference type="AlphaFoldDB" id="A0A1F5T0G1"/>
<evidence type="ECO:0000313" key="3">
    <source>
        <dbReference type="Proteomes" id="UP000179001"/>
    </source>
</evidence>
<keyword evidence="1" id="KW-0472">Membrane</keyword>
<sequence>MKKIKFKKNELINIVLLSAMGLILVFFIVYNVNSLRSSQLIVSQMNMVKQFFVDAREKAIWGEKLEGAGESPAAYGVYYDVARNELVMCADLAGDLDCESSEVVDKLQLQENFEISDFKVVNFLRFHTVNGACVDLDCQLDGETSVLTLESKQNNNIKKQLILNQTDLEIKIQ</sequence>
<proteinExistence type="predicted"/>
<accession>A0A1F5T0G1</accession>
<evidence type="ECO:0000313" key="2">
    <source>
        <dbReference type="EMBL" id="OGF32223.1"/>
    </source>
</evidence>
<dbReference type="EMBL" id="MFGJ01000006">
    <property type="protein sequence ID" value="OGF32223.1"/>
    <property type="molecule type" value="Genomic_DNA"/>
</dbReference>
<gene>
    <name evidence="2" type="ORF">A2478_02770</name>
</gene>
<name>A0A1F5T0G1_9BACT</name>
<dbReference type="STRING" id="1798002.A2478_02770"/>
<keyword evidence="1" id="KW-1133">Transmembrane helix</keyword>
<dbReference type="Proteomes" id="UP000179001">
    <property type="component" value="Unassembled WGS sequence"/>
</dbReference>
<protein>
    <submittedName>
        <fullName evidence="2">Uncharacterized protein</fullName>
    </submittedName>
</protein>
<reference evidence="2 3" key="1">
    <citation type="journal article" date="2016" name="Nat. Commun.">
        <title>Thousands of microbial genomes shed light on interconnected biogeochemical processes in an aquifer system.</title>
        <authorList>
            <person name="Anantharaman K."/>
            <person name="Brown C.T."/>
            <person name="Hug L.A."/>
            <person name="Sharon I."/>
            <person name="Castelle C.J."/>
            <person name="Probst A.J."/>
            <person name="Thomas B.C."/>
            <person name="Singh A."/>
            <person name="Wilkins M.J."/>
            <person name="Karaoz U."/>
            <person name="Brodie E.L."/>
            <person name="Williams K.H."/>
            <person name="Hubbard S.S."/>
            <person name="Banfield J.F."/>
        </authorList>
    </citation>
    <scope>NUCLEOTIDE SEQUENCE [LARGE SCALE GENOMIC DNA]</scope>
</reference>
<organism evidence="2 3">
    <name type="scientific">Candidatus Falkowbacteria bacterium RIFOXYC2_FULL_36_12</name>
    <dbReference type="NCBI Taxonomy" id="1798002"/>
    <lineage>
        <taxon>Bacteria</taxon>
        <taxon>Candidatus Falkowiibacteriota</taxon>
    </lineage>
</organism>
<comment type="caution">
    <text evidence="2">The sequence shown here is derived from an EMBL/GenBank/DDBJ whole genome shotgun (WGS) entry which is preliminary data.</text>
</comment>